<name>A0ABW3NGI9_9BACI</name>
<protein>
    <submittedName>
        <fullName evidence="1">Uncharacterized protein</fullName>
    </submittedName>
</protein>
<dbReference type="EMBL" id="JBHTKK010000004">
    <property type="protein sequence ID" value="MFD1065475.1"/>
    <property type="molecule type" value="Genomic_DNA"/>
</dbReference>
<keyword evidence="2" id="KW-1185">Reference proteome</keyword>
<organism evidence="1 2">
    <name type="scientific">Oceanobacillus locisalsi</name>
    <dbReference type="NCBI Taxonomy" id="546107"/>
    <lineage>
        <taxon>Bacteria</taxon>
        <taxon>Bacillati</taxon>
        <taxon>Bacillota</taxon>
        <taxon>Bacilli</taxon>
        <taxon>Bacillales</taxon>
        <taxon>Bacillaceae</taxon>
        <taxon>Oceanobacillus</taxon>
    </lineage>
</organism>
<gene>
    <name evidence="1" type="ORF">ACFQ19_05510</name>
</gene>
<dbReference type="RefSeq" id="WP_379591122.1">
    <property type="nucleotide sequence ID" value="NZ_JBHTKK010000004.1"/>
</dbReference>
<dbReference type="Proteomes" id="UP001597041">
    <property type="component" value="Unassembled WGS sequence"/>
</dbReference>
<evidence type="ECO:0000313" key="1">
    <source>
        <dbReference type="EMBL" id="MFD1065475.1"/>
    </source>
</evidence>
<reference evidence="2" key="1">
    <citation type="journal article" date="2019" name="Int. J. Syst. Evol. Microbiol.">
        <title>The Global Catalogue of Microorganisms (GCM) 10K type strain sequencing project: providing services to taxonomists for standard genome sequencing and annotation.</title>
        <authorList>
            <consortium name="The Broad Institute Genomics Platform"/>
            <consortium name="The Broad Institute Genome Sequencing Center for Infectious Disease"/>
            <person name="Wu L."/>
            <person name="Ma J."/>
        </authorList>
    </citation>
    <scope>NUCLEOTIDE SEQUENCE [LARGE SCALE GENOMIC DNA]</scope>
    <source>
        <strain evidence="2">CCUG 56608</strain>
    </source>
</reference>
<evidence type="ECO:0000313" key="2">
    <source>
        <dbReference type="Proteomes" id="UP001597041"/>
    </source>
</evidence>
<sequence length="135" mass="16223">MAEYRKERETGVSKYTISDIDYLILWKPGDTLDPEIEERLWNLKAITAEIIEKHKDTLNQFNKESEYDKMQRLILANRHFLIRKDFWDYYIENLNEPDVINKVLSVLYVKADEINMNKLCKSVLNNRSLLKHFIL</sequence>
<comment type="caution">
    <text evidence="1">The sequence shown here is derived from an EMBL/GenBank/DDBJ whole genome shotgun (WGS) entry which is preliminary data.</text>
</comment>
<proteinExistence type="predicted"/>
<accession>A0ABW3NGI9</accession>